<dbReference type="InterPro" id="IPR001980">
    <property type="entry name" value="PPAT"/>
</dbReference>
<evidence type="ECO:0000256" key="7">
    <source>
        <dbReference type="ARBA" id="ARBA00022993"/>
    </source>
</evidence>
<feature type="binding site" evidence="9">
    <location>
        <position position="89"/>
    </location>
    <ligand>
        <name>substrate</name>
    </ligand>
</feature>
<dbReference type="AlphaFoldDB" id="A0A1E5Q9D0"/>
<dbReference type="EC" id="2.7.7.3" evidence="9"/>
<evidence type="ECO:0000256" key="3">
    <source>
        <dbReference type="ARBA" id="ARBA00022695"/>
    </source>
</evidence>
<dbReference type="CDD" id="cd02163">
    <property type="entry name" value="PPAT"/>
    <property type="match status" value="1"/>
</dbReference>
<dbReference type="OrthoDB" id="9806661at2"/>
<keyword evidence="1 9" id="KW-0963">Cytoplasm</keyword>
<dbReference type="NCBIfam" id="TIGR01510">
    <property type="entry name" value="coaD_prev_kdtB"/>
    <property type="match status" value="1"/>
</dbReference>
<evidence type="ECO:0000256" key="9">
    <source>
        <dbReference type="HAMAP-Rule" id="MF_00151"/>
    </source>
</evidence>
<keyword evidence="2 9" id="KW-0808">Transferase</keyword>
<comment type="caution">
    <text evidence="11">The sequence shown here is derived from an EMBL/GenBank/DDBJ whole genome shotgun (WGS) entry which is preliminary data.</text>
</comment>
<evidence type="ECO:0000256" key="1">
    <source>
        <dbReference type="ARBA" id="ARBA00022490"/>
    </source>
</evidence>
<feature type="binding site" evidence="9">
    <location>
        <position position="114"/>
    </location>
    <ligand>
        <name>ATP</name>
        <dbReference type="ChEBI" id="CHEBI:30616"/>
    </ligand>
</feature>
<sequence length="178" mass="19796">MSSDIVSPETKFRTGVYPGTFDPPTNGHMDIICRATRVVDRLIVAVAVNAGKEPLFTLDERVEMVKAELLTAKTCAGVNVEVIPFDNLLVDFVVEAGASVIVRGLRAVSDFEYEFQMAGMNSHLCRELETVFLMASDKNQFISSRFVKEIGRLGGDVRHFVSHQVAARLDERFKIKKS</sequence>
<keyword evidence="5 9" id="KW-0067">ATP-binding</keyword>
<feature type="binding site" evidence="9">
    <location>
        <begin position="20"/>
        <end position="21"/>
    </location>
    <ligand>
        <name>ATP</name>
        <dbReference type="ChEBI" id="CHEBI:30616"/>
    </ligand>
</feature>
<comment type="subcellular location">
    <subcellularLocation>
        <location evidence="9">Cytoplasm</location>
    </subcellularLocation>
</comment>
<evidence type="ECO:0000259" key="10">
    <source>
        <dbReference type="Pfam" id="PF01467"/>
    </source>
</evidence>
<feature type="binding site" evidence="9">
    <location>
        <begin position="104"/>
        <end position="106"/>
    </location>
    <ligand>
        <name>ATP</name>
        <dbReference type="ChEBI" id="CHEBI:30616"/>
    </ligand>
</feature>
<comment type="similarity">
    <text evidence="9">Belongs to the bacterial CoaD family.</text>
</comment>
<protein>
    <recommendedName>
        <fullName evidence="9">Phosphopantetheine adenylyltransferase</fullName>
        <ecNumber evidence="9">2.7.7.3</ecNumber>
    </recommendedName>
    <alternativeName>
        <fullName evidence="9">Dephospho-CoA pyrophosphorylase</fullName>
    </alternativeName>
    <alternativeName>
        <fullName evidence="9">Pantetheine-phosphate adenylyltransferase</fullName>
        <shortName evidence="9">PPAT</shortName>
    </alternativeName>
</protein>
<evidence type="ECO:0000256" key="2">
    <source>
        <dbReference type="ARBA" id="ARBA00022679"/>
    </source>
</evidence>
<keyword evidence="4 9" id="KW-0547">Nucleotide-binding</keyword>
<gene>
    <name evidence="9" type="primary">coaD</name>
    <name evidence="11" type="ORF">BEN30_07615</name>
</gene>
<keyword evidence="12" id="KW-1185">Reference proteome</keyword>
<evidence type="ECO:0000256" key="4">
    <source>
        <dbReference type="ARBA" id="ARBA00022741"/>
    </source>
</evidence>
<dbReference type="SUPFAM" id="SSF52374">
    <property type="entry name" value="Nucleotidylyl transferase"/>
    <property type="match status" value="1"/>
</dbReference>
<dbReference type="PANTHER" id="PTHR21342:SF1">
    <property type="entry name" value="PHOSPHOPANTETHEINE ADENYLYLTRANSFERASE"/>
    <property type="match status" value="1"/>
</dbReference>
<feature type="domain" description="Cytidyltransferase-like" evidence="10">
    <location>
        <begin position="16"/>
        <end position="149"/>
    </location>
</feature>
<organism evidence="11 12">
    <name type="scientific">Magnetovibrio blakemorei</name>
    <dbReference type="NCBI Taxonomy" id="28181"/>
    <lineage>
        <taxon>Bacteria</taxon>
        <taxon>Pseudomonadati</taxon>
        <taxon>Pseudomonadota</taxon>
        <taxon>Alphaproteobacteria</taxon>
        <taxon>Rhodospirillales</taxon>
        <taxon>Magnetovibrionaceae</taxon>
        <taxon>Magnetovibrio</taxon>
    </lineage>
</organism>
<comment type="cofactor">
    <cofactor evidence="9">
        <name>Mg(2+)</name>
        <dbReference type="ChEBI" id="CHEBI:18420"/>
    </cofactor>
</comment>
<comment type="function">
    <text evidence="9">Reversibly transfers an adenylyl group from ATP to 4'-phosphopantetheine, yielding dephospho-CoA (dPCoA) and pyrophosphate.</text>
</comment>
<dbReference type="InterPro" id="IPR014729">
    <property type="entry name" value="Rossmann-like_a/b/a_fold"/>
</dbReference>
<name>A0A1E5Q9D0_9PROT</name>
<accession>A0A1E5Q9D0</accession>
<keyword evidence="6 9" id="KW-0460">Magnesium</keyword>
<dbReference type="Gene3D" id="3.40.50.620">
    <property type="entry name" value="HUPs"/>
    <property type="match status" value="1"/>
</dbReference>
<keyword evidence="3 9" id="KW-0548">Nucleotidyltransferase</keyword>
<evidence type="ECO:0000313" key="12">
    <source>
        <dbReference type="Proteomes" id="UP000095347"/>
    </source>
</evidence>
<keyword evidence="7 9" id="KW-0173">Coenzyme A biosynthesis</keyword>
<dbReference type="Proteomes" id="UP000095347">
    <property type="component" value="Unassembled WGS sequence"/>
</dbReference>
<dbReference type="EMBL" id="MCGG01000017">
    <property type="protein sequence ID" value="OEJ68110.1"/>
    <property type="molecule type" value="Genomic_DNA"/>
</dbReference>
<dbReference type="GO" id="GO:0005737">
    <property type="term" value="C:cytoplasm"/>
    <property type="evidence" value="ECO:0007669"/>
    <property type="project" value="UniProtKB-SubCell"/>
</dbReference>
<dbReference type="NCBIfam" id="TIGR00125">
    <property type="entry name" value="cyt_tran_rel"/>
    <property type="match status" value="1"/>
</dbReference>
<dbReference type="UniPathway" id="UPA00241">
    <property type="reaction ID" value="UER00355"/>
</dbReference>
<evidence type="ECO:0000313" key="11">
    <source>
        <dbReference type="EMBL" id="OEJ68110.1"/>
    </source>
</evidence>
<comment type="pathway">
    <text evidence="9">Cofactor biosynthesis; coenzyme A biosynthesis; CoA from (R)-pantothenate: step 4/5.</text>
</comment>
<dbReference type="HAMAP" id="MF_00151">
    <property type="entry name" value="PPAT_bact"/>
    <property type="match status" value="1"/>
</dbReference>
<comment type="subunit">
    <text evidence="9">Homohexamer.</text>
</comment>
<feature type="binding site" evidence="9">
    <location>
        <position position="28"/>
    </location>
    <ligand>
        <name>ATP</name>
        <dbReference type="ChEBI" id="CHEBI:30616"/>
    </ligand>
</feature>
<evidence type="ECO:0000256" key="5">
    <source>
        <dbReference type="ARBA" id="ARBA00022840"/>
    </source>
</evidence>
<dbReference type="GO" id="GO:0004595">
    <property type="term" value="F:pantetheine-phosphate adenylyltransferase activity"/>
    <property type="evidence" value="ECO:0007669"/>
    <property type="project" value="UniProtKB-UniRule"/>
</dbReference>
<dbReference type="GO" id="GO:0005524">
    <property type="term" value="F:ATP binding"/>
    <property type="evidence" value="ECO:0007669"/>
    <property type="project" value="UniProtKB-KW"/>
</dbReference>
<feature type="binding site" evidence="9">
    <location>
        <position position="103"/>
    </location>
    <ligand>
        <name>substrate</name>
    </ligand>
</feature>
<evidence type="ECO:0000256" key="8">
    <source>
        <dbReference type="ARBA" id="ARBA00029346"/>
    </source>
</evidence>
<dbReference type="STRING" id="28181.BEN30_07615"/>
<dbReference type="RefSeq" id="WP_069957440.1">
    <property type="nucleotide sequence ID" value="NZ_MCGG01000017.1"/>
</dbReference>
<dbReference type="InterPro" id="IPR004821">
    <property type="entry name" value="Cyt_trans-like"/>
</dbReference>
<dbReference type="PRINTS" id="PR01020">
    <property type="entry name" value="LPSBIOSNTHSS"/>
</dbReference>
<reference evidence="12" key="1">
    <citation type="submission" date="2016-07" db="EMBL/GenBank/DDBJ databases">
        <authorList>
            <person name="Florea S."/>
            <person name="Webb J.S."/>
            <person name="Jaromczyk J."/>
            <person name="Schardl C.L."/>
        </authorList>
    </citation>
    <scope>NUCLEOTIDE SEQUENCE [LARGE SCALE GENOMIC DNA]</scope>
    <source>
        <strain evidence="12">MV-1</strain>
    </source>
</reference>
<feature type="binding site" evidence="9">
    <location>
        <position position="20"/>
    </location>
    <ligand>
        <name>substrate</name>
    </ligand>
</feature>
<dbReference type="PANTHER" id="PTHR21342">
    <property type="entry name" value="PHOSPHOPANTETHEINE ADENYLYLTRANSFERASE"/>
    <property type="match status" value="1"/>
</dbReference>
<dbReference type="Pfam" id="PF01467">
    <property type="entry name" value="CTP_transf_like"/>
    <property type="match status" value="1"/>
</dbReference>
<proteinExistence type="inferred from homology"/>
<evidence type="ECO:0000256" key="6">
    <source>
        <dbReference type="ARBA" id="ARBA00022842"/>
    </source>
</evidence>
<dbReference type="GO" id="GO:0015937">
    <property type="term" value="P:coenzyme A biosynthetic process"/>
    <property type="evidence" value="ECO:0007669"/>
    <property type="project" value="UniProtKB-UniRule"/>
</dbReference>
<feature type="site" description="Transition state stabilizer" evidence="9">
    <location>
        <position position="28"/>
    </location>
</feature>
<feature type="binding site" evidence="9">
    <location>
        <position position="52"/>
    </location>
    <ligand>
        <name>substrate</name>
    </ligand>
</feature>
<comment type="catalytic activity">
    <reaction evidence="8 9">
        <text>(R)-4'-phosphopantetheine + ATP + H(+) = 3'-dephospho-CoA + diphosphate</text>
        <dbReference type="Rhea" id="RHEA:19801"/>
        <dbReference type="ChEBI" id="CHEBI:15378"/>
        <dbReference type="ChEBI" id="CHEBI:30616"/>
        <dbReference type="ChEBI" id="CHEBI:33019"/>
        <dbReference type="ChEBI" id="CHEBI:57328"/>
        <dbReference type="ChEBI" id="CHEBI:61723"/>
        <dbReference type="EC" id="2.7.7.3"/>
    </reaction>
</comment>
<feature type="binding site" evidence="9">
    <location>
        <begin position="139"/>
        <end position="145"/>
    </location>
    <ligand>
        <name>ATP</name>
        <dbReference type="ChEBI" id="CHEBI:30616"/>
    </ligand>
</feature>